<feature type="transmembrane region" description="Helical" evidence="5">
    <location>
        <begin position="45"/>
        <end position="62"/>
    </location>
</feature>
<feature type="transmembrane region" description="Helical" evidence="5">
    <location>
        <begin position="187"/>
        <end position="210"/>
    </location>
</feature>
<accession>A0A917HN48</accession>
<evidence type="ECO:0000256" key="4">
    <source>
        <dbReference type="ARBA" id="ARBA00023136"/>
    </source>
</evidence>
<dbReference type="PROSITE" id="PS51257">
    <property type="entry name" value="PROKAR_LIPOPROTEIN"/>
    <property type="match status" value="1"/>
</dbReference>
<feature type="transmembrane region" description="Helical" evidence="5">
    <location>
        <begin position="338"/>
        <end position="359"/>
    </location>
</feature>
<reference evidence="7" key="2">
    <citation type="submission" date="2020-09" db="EMBL/GenBank/DDBJ databases">
        <authorList>
            <person name="Sun Q."/>
            <person name="Zhou Y."/>
        </authorList>
    </citation>
    <scope>NUCLEOTIDE SEQUENCE</scope>
    <source>
        <strain evidence="7">CGMCC 1.12195</strain>
    </source>
</reference>
<evidence type="ECO:0000259" key="6">
    <source>
        <dbReference type="PROSITE" id="PS50850"/>
    </source>
</evidence>
<protein>
    <submittedName>
        <fullName evidence="7">MFS transporter</fullName>
    </submittedName>
</protein>
<feature type="transmembrane region" description="Helical" evidence="5">
    <location>
        <begin position="107"/>
        <end position="126"/>
    </location>
</feature>
<feature type="transmembrane region" description="Helical" evidence="5">
    <location>
        <begin position="16"/>
        <end position="38"/>
    </location>
</feature>
<dbReference type="AlphaFoldDB" id="A0A917HN48"/>
<feature type="transmembrane region" description="Helical" evidence="5">
    <location>
        <begin position="273"/>
        <end position="296"/>
    </location>
</feature>
<sequence length="387" mass="40572">MVPYAKDRMALHEAHLGLLLLFLGCGALVTMPVAGMLINRLGTRIVIVAAALVIATMLPLLLLVSSAAVMALVLFVFGAGVGSIDVAMNAHGVQVQNLHGRPIMSSLHGLFSVGGLFGALGLGFLVKLGLEPLHASLGIAILIIGIALSQYRYFLDRRTERAAISAFTPISAHRAKSSQFPWLRGNVLFLGFMCFAVFLAEGAMLDWSAVFLRDVKGVSPEFSGVGFAAFSIAMASMRLMGDSLVERWSGNLVVLTGSMVAAAGLAIAVMSPWIYLALLGYVLLGVGAANIVPIFFSDGGRLPGISPTVSIPAITTMGYAGQLVGPAALGFIAHHYTLSAALGLTAVLLAVVGIAYFNFSARLWQKNELATQPTIQDKADSTGKTSV</sequence>
<comment type="caution">
    <text evidence="7">The sequence shown here is derived from an EMBL/GenBank/DDBJ whole genome shotgun (WGS) entry which is preliminary data.</text>
</comment>
<feature type="transmembrane region" description="Helical" evidence="5">
    <location>
        <begin position="248"/>
        <end position="267"/>
    </location>
</feature>
<gene>
    <name evidence="7" type="ORF">GCM10007415_18000</name>
</gene>
<dbReference type="CDD" id="cd17393">
    <property type="entry name" value="MFS_MosC_like"/>
    <property type="match status" value="1"/>
</dbReference>
<feature type="transmembrane region" description="Helical" evidence="5">
    <location>
        <begin position="222"/>
        <end position="241"/>
    </location>
</feature>
<dbReference type="Pfam" id="PF07690">
    <property type="entry name" value="MFS_1"/>
    <property type="match status" value="1"/>
</dbReference>
<feature type="transmembrane region" description="Helical" evidence="5">
    <location>
        <begin position="308"/>
        <end position="332"/>
    </location>
</feature>
<dbReference type="GO" id="GO:0016020">
    <property type="term" value="C:membrane"/>
    <property type="evidence" value="ECO:0007669"/>
    <property type="project" value="UniProtKB-SubCell"/>
</dbReference>
<evidence type="ECO:0000313" key="7">
    <source>
        <dbReference type="EMBL" id="GGG85087.1"/>
    </source>
</evidence>
<evidence type="ECO:0000256" key="1">
    <source>
        <dbReference type="ARBA" id="ARBA00004141"/>
    </source>
</evidence>
<proteinExistence type="predicted"/>
<dbReference type="Gene3D" id="1.20.1250.20">
    <property type="entry name" value="MFS general substrate transporter like domains"/>
    <property type="match status" value="2"/>
</dbReference>
<feature type="transmembrane region" description="Helical" evidence="5">
    <location>
        <begin position="132"/>
        <end position="151"/>
    </location>
</feature>
<feature type="transmembrane region" description="Helical" evidence="5">
    <location>
        <begin position="68"/>
        <end position="87"/>
    </location>
</feature>
<dbReference type="InterPro" id="IPR011701">
    <property type="entry name" value="MFS"/>
</dbReference>
<feature type="domain" description="Major facilitator superfamily (MFS) profile" evidence="6">
    <location>
        <begin position="1"/>
        <end position="364"/>
    </location>
</feature>
<evidence type="ECO:0000256" key="3">
    <source>
        <dbReference type="ARBA" id="ARBA00022989"/>
    </source>
</evidence>
<keyword evidence="3 5" id="KW-1133">Transmembrane helix</keyword>
<evidence type="ECO:0000313" key="8">
    <source>
        <dbReference type="Proteomes" id="UP000660862"/>
    </source>
</evidence>
<keyword evidence="4 5" id="KW-0472">Membrane</keyword>
<name>A0A917HN48_9SPHI</name>
<comment type="subcellular location">
    <subcellularLocation>
        <location evidence="1">Membrane</location>
        <topology evidence="1">Multi-pass membrane protein</topology>
    </subcellularLocation>
</comment>
<dbReference type="PANTHER" id="PTHR23514:SF13">
    <property type="entry name" value="INNER MEMBRANE PROTEIN YBJJ"/>
    <property type="match status" value="1"/>
</dbReference>
<dbReference type="GO" id="GO:0022857">
    <property type="term" value="F:transmembrane transporter activity"/>
    <property type="evidence" value="ECO:0007669"/>
    <property type="project" value="InterPro"/>
</dbReference>
<organism evidence="7 8">
    <name type="scientific">Parapedobacter pyrenivorans</name>
    <dbReference type="NCBI Taxonomy" id="1305674"/>
    <lineage>
        <taxon>Bacteria</taxon>
        <taxon>Pseudomonadati</taxon>
        <taxon>Bacteroidota</taxon>
        <taxon>Sphingobacteriia</taxon>
        <taxon>Sphingobacteriales</taxon>
        <taxon>Sphingobacteriaceae</taxon>
        <taxon>Parapedobacter</taxon>
    </lineage>
</organism>
<dbReference type="PROSITE" id="PS50850">
    <property type="entry name" value="MFS"/>
    <property type="match status" value="1"/>
</dbReference>
<keyword evidence="8" id="KW-1185">Reference proteome</keyword>
<evidence type="ECO:0000256" key="5">
    <source>
        <dbReference type="SAM" id="Phobius"/>
    </source>
</evidence>
<dbReference type="Proteomes" id="UP000660862">
    <property type="component" value="Unassembled WGS sequence"/>
</dbReference>
<dbReference type="EMBL" id="BMER01000001">
    <property type="protein sequence ID" value="GGG85087.1"/>
    <property type="molecule type" value="Genomic_DNA"/>
</dbReference>
<dbReference type="SUPFAM" id="SSF103473">
    <property type="entry name" value="MFS general substrate transporter"/>
    <property type="match status" value="1"/>
</dbReference>
<reference evidence="7" key="1">
    <citation type="journal article" date="2014" name="Int. J. Syst. Evol. Microbiol.">
        <title>Complete genome sequence of Corynebacterium casei LMG S-19264T (=DSM 44701T), isolated from a smear-ripened cheese.</title>
        <authorList>
            <consortium name="US DOE Joint Genome Institute (JGI-PGF)"/>
            <person name="Walter F."/>
            <person name="Albersmeier A."/>
            <person name="Kalinowski J."/>
            <person name="Ruckert C."/>
        </authorList>
    </citation>
    <scope>NUCLEOTIDE SEQUENCE</scope>
    <source>
        <strain evidence="7">CGMCC 1.12195</strain>
    </source>
</reference>
<keyword evidence="2 5" id="KW-0812">Transmembrane</keyword>
<dbReference type="InterPro" id="IPR036259">
    <property type="entry name" value="MFS_trans_sf"/>
</dbReference>
<dbReference type="InterPro" id="IPR020846">
    <property type="entry name" value="MFS_dom"/>
</dbReference>
<dbReference type="PANTHER" id="PTHR23514">
    <property type="entry name" value="BYPASS OF STOP CODON PROTEIN 6"/>
    <property type="match status" value="1"/>
</dbReference>
<evidence type="ECO:0000256" key="2">
    <source>
        <dbReference type="ARBA" id="ARBA00022692"/>
    </source>
</evidence>
<dbReference type="InterPro" id="IPR051788">
    <property type="entry name" value="MFS_Transporter"/>
</dbReference>